<keyword evidence="1" id="KW-0472">Membrane</keyword>
<keyword evidence="1" id="KW-0812">Transmembrane</keyword>
<protein>
    <recommendedName>
        <fullName evidence="2">SHOCT domain-containing protein</fullName>
    </recommendedName>
</protein>
<keyword evidence="4" id="KW-1185">Reference proteome</keyword>
<name>A0A2T4U5V8_9BACI</name>
<dbReference type="Pfam" id="PF09851">
    <property type="entry name" value="SHOCT"/>
    <property type="match status" value="1"/>
</dbReference>
<accession>A0A2T4U5V8</accession>
<sequence length="77" mass="8878">MHDNFWGGSMLFSGILWMILLVVLIVVLVFIFMKLSGSSSNTGSDKDSSMSILKERYARGEITEEEYDQRRKKLKED</sequence>
<feature type="transmembrane region" description="Helical" evidence="1">
    <location>
        <begin position="12"/>
        <end position="33"/>
    </location>
</feature>
<dbReference type="Proteomes" id="UP000240509">
    <property type="component" value="Unassembled WGS sequence"/>
</dbReference>
<gene>
    <name evidence="3" type="ORF">C6Y45_09535</name>
</gene>
<organism evidence="3 4">
    <name type="scientific">Alkalicoccus saliphilus</name>
    <dbReference type="NCBI Taxonomy" id="200989"/>
    <lineage>
        <taxon>Bacteria</taxon>
        <taxon>Bacillati</taxon>
        <taxon>Bacillota</taxon>
        <taxon>Bacilli</taxon>
        <taxon>Bacillales</taxon>
        <taxon>Bacillaceae</taxon>
        <taxon>Alkalicoccus</taxon>
    </lineage>
</organism>
<feature type="domain" description="SHOCT" evidence="2">
    <location>
        <begin position="50"/>
        <end position="74"/>
    </location>
</feature>
<evidence type="ECO:0000256" key="1">
    <source>
        <dbReference type="SAM" id="Phobius"/>
    </source>
</evidence>
<keyword evidence="1" id="KW-1133">Transmembrane helix</keyword>
<evidence type="ECO:0000259" key="2">
    <source>
        <dbReference type="Pfam" id="PF09851"/>
    </source>
</evidence>
<evidence type="ECO:0000313" key="4">
    <source>
        <dbReference type="Proteomes" id="UP000240509"/>
    </source>
</evidence>
<proteinExistence type="predicted"/>
<dbReference type="InterPro" id="IPR018649">
    <property type="entry name" value="SHOCT"/>
</dbReference>
<comment type="caution">
    <text evidence="3">The sequence shown here is derived from an EMBL/GenBank/DDBJ whole genome shotgun (WGS) entry which is preliminary data.</text>
</comment>
<evidence type="ECO:0000313" key="3">
    <source>
        <dbReference type="EMBL" id="PTL38779.1"/>
    </source>
</evidence>
<dbReference type="EMBL" id="PZJJ01000014">
    <property type="protein sequence ID" value="PTL38779.1"/>
    <property type="molecule type" value="Genomic_DNA"/>
</dbReference>
<dbReference type="AlphaFoldDB" id="A0A2T4U5V8"/>
<reference evidence="3 4" key="1">
    <citation type="submission" date="2018-03" db="EMBL/GenBank/DDBJ databases">
        <title>Alkalicoccus saliphilus sp. nov., isolated from a mineral pool.</title>
        <authorList>
            <person name="Zhao B."/>
        </authorList>
    </citation>
    <scope>NUCLEOTIDE SEQUENCE [LARGE SCALE GENOMIC DNA]</scope>
    <source>
        <strain evidence="3 4">6AG</strain>
    </source>
</reference>